<feature type="coiled-coil region" evidence="7">
    <location>
        <begin position="128"/>
        <end position="162"/>
    </location>
</feature>
<evidence type="ECO:0000256" key="3">
    <source>
        <dbReference type="ARBA" id="ARBA00009677"/>
    </source>
</evidence>
<keyword evidence="6" id="KW-0975">Bacterial flagellum</keyword>
<dbReference type="OrthoDB" id="7181295at2"/>
<comment type="similarity">
    <text evidence="3">Belongs to the flagella basal body rod proteins family.</text>
</comment>
<keyword evidence="11" id="KW-1185">Reference proteome</keyword>
<evidence type="ECO:0000256" key="2">
    <source>
        <dbReference type="ARBA" id="ARBA00004613"/>
    </source>
</evidence>
<feature type="domain" description="Flagellar hook-associated protein FlgK helical" evidence="9">
    <location>
        <begin position="89"/>
        <end position="309"/>
    </location>
</feature>
<gene>
    <name evidence="10" type="ORF">AVJ23_17065</name>
</gene>
<dbReference type="SUPFAM" id="SSF64518">
    <property type="entry name" value="Phase 1 flagellin"/>
    <property type="match status" value="1"/>
</dbReference>
<evidence type="ECO:0000259" key="9">
    <source>
        <dbReference type="Pfam" id="PF22638"/>
    </source>
</evidence>
<keyword evidence="7" id="KW-0175">Coiled coil</keyword>
<evidence type="ECO:0000313" key="11">
    <source>
        <dbReference type="Proteomes" id="UP000054396"/>
    </source>
</evidence>
<dbReference type="GO" id="GO:0044780">
    <property type="term" value="P:bacterial-type flagellum assembly"/>
    <property type="evidence" value="ECO:0007669"/>
    <property type="project" value="InterPro"/>
</dbReference>
<dbReference type="InterPro" id="IPR010930">
    <property type="entry name" value="Flg_bb/hook_C_dom"/>
</dbReference>
<evidence type="ECO:0000259" key="8">
    <source>
        <dbReference type="Pfam" id="PF06429"/>
    </source>
</evidence>
<protein>
    <recommendedName>
        <fullName evidence="4">Flagellar hook-associated protein 1</fullName>
    </recommendedName>
</protein>
<evidence type="ECO:0000256" key="6">
    <source>
        <dbReference type="ARBA" id="ARBA00023143"/>
    </source>
</evidence>
<dbReference type="Pfam" id="PF22638">
    <property type="entry name" value="FlgK_D1"/>
    <property type="match status" value="1"/>
</dbReference>
<keyword evidence="10" id="KW-0282">Flagellum</keyword>
<comment type="subcellular location">
    <subcellularLocation>
        <location evidence="1">Bacterial flagellum</location>
    </subcellularLocation>
    <subcellularLocation>
        <location evidence="2">Secreted</location>
    </subcellularLocation>
</comment>
<organism evidence="10 11">
    <name type="scientific">Pseudoponticoccus marisrubri</name>
    <dbReference type="NCBI Taxonomy" id="1685382"/>
    <lineage>
        <taxon>Bacteria</taxon>
        <taxon>Pseudomonadati</taxon>
        <taxon>Pseudomonadota</taxon>
        <taxon>Alphaproteobacteria</taxon>
        <taxon>Rhodobacterales</taxon>
        <taxon>Roseobacteraceae</taxon>
        <taxon>Pseudoponticoccus</taxon>
    </lineage>
</organism>
<keyword evidence="10" id="KW-0966">Cell projection</keyword>
<keyword evidence="5" id="KW-0964">Secreted</keyword>
<feature type="domain" description="Flagellar basal-body/hook protein C-terminal" evidence="8">
    <location>
        <begin position="445"/>
        <end position="481"/>
    </location>
</feature>
<sequence>MSLTGALYNAFSGLRANGLAAGLVSTNIANAATESYGRRELGLTPGAQGTHGGVRVTGTIRHEDAILQGDRRRSDARLGAARDAFDFVQRLETQLGTSGTPGSLGARVNAFENTLLTAASNPASTQRLEAVASAARDLATKLNDLSAEVQDARQTADRTIASQVETLNDTMQRLDRINTDIVRAGTTNTDVTSLLDERQRLLDTVSEIVPLRVVTRESGEIAVFAAAGAVLLDGRPMEVGFTPSTAIGPGATLANAALSGLTLNGVGVDSTPNGMFAGGSLAAQFEIRDGTAVAMQARLDAVARDLAERLGPAGPDTTLAGGDPGLFTDQGLAFDAINETGFAGRIALNALVAPGSGGTWRLRDGLGAATQAEVGNAALLQGLSAALEAAVPPGSSTLAPVARSFADQMSDFSSAISGQRVRAEGALTYATTQNTALKELELSEGVDTDQELQKLMQIEQLYTANAKVMSVVDDLFDRLISI</sequence>
<dbReference type="NCBIfam" id="TIGR02492">
    <property type="entry name" value="flgK_ends"/>
    <property type="match status" value="1"/>
</dbReference>
<evidence type="ECO:0000313" key="10">
    <source>
        <dbReference type="EMBL" id="KUF09590.1"/>
    </source>
</evidence>
<comment type="caution">
    <text evidence="10">The sequence shown here is derived from an EMBL/GenBank/DDBJ whole genome shotgun (WGS) entry which is preliminary data.</text>
</comment>
<dbReference type="RefSeq" id="WP_058863425.1">
    <property type="nucleotide sequence ID" value="NZ_LPXO01000012.1"/>
</dbReference>
<evidence type="ECO:0000256" key="7">
    <source>
        <dbReference type="SAM" id="Coils"/>
    </source>
</evidence>
<proteinExistence type="inferred from homology"/>
<name>A0A0W7WG97_9RHOB</name>
<dbReference type="STRING" id="1685382.AVJ23_17065"/>
<dbReference type="AlphaFoldDB" id="A0A0W7WG97"/>
<dbReference type="GO" id="GO:0005198">
    <property type="term" value="F:structural molecule activity"/>
    <property type="evidence" value="ECO:0007669"/>
    <property type="project" value="InterPro"/>
</dbReference>
<dbReference type="Pfam" id="PF06429">
    <property type="entry name" value="Flg_bbr_C"/>
    <property type="match status" value="1"/>
</dbReference>
<keyword evidence="10" id="KW-0969">Cilium</keyword>
<evidence type="ECO:0000256" key="4">
    <source>
        <dbReference type="ARBA" id="ARBA00016244"/>
    </source>
</evidence>
<dbReference type="EMBL" id="LPXO01000012">
    <property type="protein sequence ID" value="KUF09590.1"/>
    <property type="molecule type" value="Genomic_DNA"/>
</dbReference>
<reference evidence="10 11" key="1">
    <citation type="submission" date="2015-12" db="EMBL/GenBank/DDBJ databases">
        <authorList>
            <person name="Shamseldin A."/>
            <person name="Moawad H."/>
            <person name="Abd El-Rahim W.M."/>
            <person name="Sadowsky M.J."/>
        </authorList>
    </citation>
    <scope>NUCLEOTIDE SEQUENCE [LARGE SCALE GENOMIC DNA]</scope>
    <source>
        <strain evidence="10 11">SJ5A-1</strain>
    </source>
</reference>
<dbReference type="InterPro" id="IPR053927">
    <property type="entry name" value="FlgK_helical"/>
</dbReference>
<evidence type="ECO:0000256" key="5">
    <source>
        <dbReference type="ARBA" id="ARBA00022525"/>
    </source>
</evidence>
<dbReference type="PANTHER" id="PTHR30033">
    <property type="entry name" value="FLAGELLAR HOOK-ASSOCIATED PROTEIN 1"/>
    <property type="match status" value="1"/>
</dbReference>
<evidence type="ECO:0000256" key="1">
    <source>
        <dbReference type="ARBA" id="ARBA00004365"/>
    </source>
</evidence>
<dbReference type="GO" id="GO:0009424">
    <property type="term" value="C:bacterial-type flagellum hook"/>
    <property type="evidence" value="ECO:0007669"/>
    <property type="project" value="InterPro"/>
</dbReference>
<dbReference type="Proteomes" id="UP000054396">
    <property type="component" value="Unassembled WGS sequence"/>
</dbReference>
<accession>A0A0W7WG97</accession>
<dbReference type="InterPro" id="IPR002371">
    <property type="entry name" value="FlgK"/>
</dbReference>
<dbReference type="PANTHER" id="PTHR30033:SF1">
    <property type="entry name" value="FLAGELLAR HOOK-ASSOCIATED PROTEIN 1"/>
    <property type="match status" value="1"/>
</dbReference>
<dbReference type="GO" id="GO:0005576">
    <property type="term" value="C:extracellular region"/>
    <property type="evidence" value="ECO:0007669"/>
    <property type="project" value="UniProtKB-SubCell"/>
</dbReference>